<evidence type="ECO:0000313" key="3">
    <source>
        <dbReference type="EMBL" id="OJG11916.1"/>
    </source>
</evidence>
<proteinExistence type="predicted"/>
<name>A0A1L8QWP0_9ENTE</name>
<feature type="transmembrane region" description="Helical" evidence="1">
    <location>
        <begin position="117"/>
        <end position="138"/>
    </location>
</feature>
<feature type="transmembrane region" description="Helical" evidence="1">
    <location>
        <begin position="251"/>
        <end position="270"/>
    </location>
</feature>
<sequence length="286" mass="30870">MKKKAVYQLNQSQKMMVFVLSMSLYGLATLFTELIPSINLGVIEFSVEYFAFIPLTLAILFDPLSAALGAATGEVIFSEIMLGQFGGLGEVEKFILFSLGIYVAGMLVRDPLNRRQVAIASITGIAIHQLLAAVVDILKVSFAIEEFEAVAGLPQSVIFVEMLSAVNDILFSGILFCMLPTVYLVPRLYGKIEPLLGIKKRTPELRPALSDVLGLKGIVIGFGLLFFAIGAEFLSNTGFSLIEFEASWAESPVAILVGIIVGLLFVVILIKGIMSRQGTPGGMPND</sequence>
<dbReference type="Pfam" id="PF26509">
    <property type="entry name" value="DUF8171"/>
    <property type="match status" value="1"/>
</dbReference>
<feature type="transmembrane region" description="Helical" evidence="1">
    <location>
        <begin position="91"/>
        <end position="108"/>
    </location>
</feature>
<feature type="domain" description="DUF8171" evidence="2">
    <location>
        <begin position="16"/>
        <end position="273"/>
    </location>
</feature>
<reference evidence="3 4" key="1">
    <citation type="submission" date="2014-12" db="EMBL/GenBank/DDBJ databases">
        <title>Draft genome sequences of 29 type strains of Enterococci.</title>
        <authorList>
            <person name="Zhong Z."/>
            <person name="Sun Z."/>
            <person name="Liu W."/>
            <person name="Zhang W."/>
            <person name="Zhang H."/>
        </authorList>
    </citation>
    <scope>NUCLEOTIDE SEQUENCE [LARGE SCALE GENOMIC DNA]</scope>
    <source>
        <strain evidence="3 4">DSM 17690</strain>
    </source>
</reference>
<dbReference type="EMBL" id="JXKD01000002">
    <property type="protein sequence ID" value="OJG11916.1"/>
    <property type="molecule type" value="Genomic_DNA"/>
</dbReference>
<accession>A0A1L8QWP0</accession>
<dbReference type="InterPro" id="IPR058484">
    <property type="entry name" value="DUF8171"/>
</dbReference>
<feature type="transmembrane region" description="Helical" evidence="1">
    <location>
        <begin position="209"/>
        <end position="231"/>
    </location>
</feature>
<feature type="transmembrane region" description="Helical" evidence="1">
    <location>
        <begin position="169"/>
        <end position="189"/>
    </location>
</feature>
<dbReference type="OrthoDB" id="512563at2"/>
<protein>
    <submittedName>
        <fullName evidence="3">Cell division protein FtsQ</fullName>
    </submittedName>
</protein>
<keyword evidence="3" id="KW-0131">Cell cycle</keyword>
<evidence type="ECO:0000313" key="4">
    <source>
        <dbReference type="Proteomes" id="UP000182149"/>
    </source>
</evidence>
<feature type="transmembrane region" description="Helical" evidence="1">
    <location>
        <begin position="47"/>
        <end position="71"/>
    </location>
</feature>
<dbReference type="GO" id="GO:0051301">
    <property type="term" value="P:cell division"/>
    <property type="evidence" value="ECO:0007669"/>
    <property type="project" value="UniProtKB-KW"/>
</dbReference>
<keyword evidence="1" id="KW-0812">Transmembrane</keyword>
<dbReference type="Proteomes" id="UP000182149">
    <property type="component" value="Unassembled WGS sequence"/>
</dbReference>
<comment type="caution">
    <text evidence="3">The sequence shown here is derived from an EMBL/GenBank/DDBJ whole genome shotgun (WGS) entry which is preliminary data.</text>
</comment>
<feature type="transmembrane region" description="Helical" evidence="1">
    <location>
        <begin position="15"/>
        <end position="35"/>
    </location>
</feature>
<organism evidence="3 4">
    <name type="scientific">Enterococcus aquimarinus</name>
    <dbReference type="NCBI Taxonomy" id="328396"/>
    <lineage>
        <taxon>Bacteria</taxon>
        <taxon>Bacillati</taxon>
        <taxon>Bacillota</taxon>
        <taxon>Bacilli</taxon>
        <taxon>Lactobacillales</taxon>
        <taxon>Enterococcaceae</taxon>
        <taxon>Enterococcus</taxon>
    </lineage>
</organism>
<keyword evidence="1" id="KW-0472">Membrane</keyword>
<keyword evidence="3" id="KW-0132">Cell division</keyword>
<dbReference type="RefSeq" id="WP_071874083.1">
    <property type="nucleotide sequence ID" value="NZ_JBHSHF010000012.1"/>
</dbReference>
<keyword evidence="1" id="KW-1133">Transmembrane helix</keyword>
<keyword evidence="4" id="KW-1185">Reference proteome</keyword>
<dbReference type="STRING" id="328396.RU93_GL001149"/>
<evidence type="ECO:0000256" key="1">
    <source>
        <dbReference type="SAM" id="Phobius"/>
    </source>
</evidence>
<gene>
    <name evidence="3" type="ORF">RU93_GL001149</name>
</gene>
<evidence type="ECO:0000259" key="2">
    <source>
        <dbReference type="Pfam" id="PF26509"/>
    </source>
</evidence>
<dbReference type="AlphaFoldDB" id="A0A1L8QWP0"/>